<dbReference type="Proteomes" id="UP000280296">
    <property type="component" value="Unassembled WGS sequence"/>
</dbReference>
<dbReference type="UniPathway" id="UPA00148">
    <property type="reaction ID" value="UER00233"/>
</dbReference>
<dbReference type="Gene3D" id="1.20.1200.10">
    <property type="entry name" value="Cobalamin adenosyltransferase-like"/>
    <property type="match status" value="1"/>
</dbReference>
<comment type="catalytic activity">
    <reaction evidence="13 15">
        <text>2 cob(II)yrinate a,c diamide + reduced [electron-transfer flavoprotein] + 2 ATP = 2 adenosylcob(III)yrinate a,c-diamide + 2 triphosphate + oxidized [electron-transfer flavoprotein] + 3 H(+)</text>
        <dbReference type="Rhea" id="RHEA:11528"/>
        <dbReference type="Rhea" id="RHEA-COMP:10685"/>
        <dbReference type="Rhea" id="RHEA-COMP:10686"/>
        <dbReference type="ChEBI" id="CHEBI:15378"/>
        <dbReference type="ChEBI" id="CHEBI:18036"/>
        <dbReference type="ChEBI" id="CHEBI:30616"/>
        <dbReference type="ChEBI" id="CHEBI:57692"/>
        <dbReference type="ChEBI" id="CHEBI:58307"/>
        <dbReference type="ChEBI" id="CHEBI:58503"/>
        <dbReference type="ChEBI" id="CHEBI:58537"/>
        <dbReference type="EC" id="2.5.1.17"/>
    </reaction>
</comment>
<dbReference type="GO" id="GO:0005737">
    <property type="term" value="C:cytoplasm"/>
    <property type="evidence" value="ECO:0007669"/>
    <property type="project" value="UniProtKB-SubCell"/>
</dbReference>
<dbReference type="EMBL" id="RYZH01000009">
    <property type="protein sequence ID" value="RUL88535.1"/>
    <property type="molecule type" value="Genomic_DNA"/>
</dbReference>
<dbReference type="PANTHER" id="PTHR12213:SF0">
    <property type="entry name" value="CORRINOID ADENOSYLTRANSFERASE MMAB"/>
    <property type="match status" value="1"/>
</dbReference>
<dbReference type="InterPro" id="IPR029499">
    <property type="entry name" value="PduO-typ"/>
</dbReference>
<protein>
    <recommendedName>
        <fullName evidence="5 15">Corrinoid adenosyltransferase</fullName>
        <ecNumber evidence="4 15">2.5.1.17</ecNumber>
    </recommendedName>
    <alternativeName>
        <fullName evidence="10 15">Cob(II)alamin adenosyltransferase</fullName>
    </alternativeName>
    <alternativeName>
        <fullName evidence="12 15">Cob(II)yrinic acid a,c-diamide adenosyltransferase</fullName>
    </alternativeName>
    <alternativeName>
        <fullName evidence="11 15">Cobinamide/cobalamin adenosyltransferase</fullName>
    </alternativeName>
</protein>
<keyword evidence="15" id="KW-0169">Cobalamin biosynthesis</keyword>
<evidence type="ECO:0000256" key="1">
    <source>
        <dbReference type="ARBA" id="ARBA00004496"/>
    </source>
</evidence>
<evidence type="ECO:0000256" key="2">
    <source>
        <dbReference type="ARBA" id="ARBA00005121"/>
    </source>
</evidence>
<dbReference type="SUPFAM" id="SSF89028">
    <property type="entry name" value="Cobalamin adenosyltransferase-like"/>
    <property type="match status" value="1"/>
</dbReference>
<sequence length="184" mass="19677">MSKIYTKTGDDGTTGLLGPGRVSKHDRRIEAYGTVDELNAVLGVARSAPEIGPELDRRLGRIQEELFTVGAALADPDPEGPFHGAVAPAFIDRLEREIDAVEAGLPPLEHFILPGGSPAASRLHLARTVCRRAERAVIALRETPGQSVPGPIVVYLNRLSDYLFVLARAANAEAGVADVPWRGL</sequence>
<evidence type="ECO:0000256" key="14">
    <source>
        <dbReference type="ARBA" id="ARBA00048692"/>
    </source>
</evidence>
<evidence type="ECO:0000313" key="18">
    <source>
        <dbReference type="EMBL" id="RUL88535.1"/>
    </source>
</evidence>
<evidence type="ECO:0000256" key="3">
    <source>
        <dbReference type="ARBA" id="ARBA00007487"/>
    </source>
</evidence>
<dbReference type="GO" id="GO:0008817">
    <property type="term" value="F:corrinoid adenosyltransferase activity"/>
    <property type="evidence" value="ECO:0007669"/>
    <property type="project" value="UniProtKB-UniRule"/>
</dbReference>
<evidence type="ECO:0000256" key="16">
    <source>
        <dbReference type="SAM" id="MobiDB-lite"/>
    </source>
</evidence>
<reference evidence="18 19" key="1">
    <citation type="submission" date="2018-12" db="EMBL/GenBank/DDBJ databases">
        <authorList>
            <person name="Toschakov S.V."/>
        </authorList>
    </citation>
    <scope>NUCLEOTIDE SEQUENCE [LARGE SCALE GENOMIC DNA]</scope>
    <source>
        <strain evidence="18 19">GM2012</strain>
    </source>
</reference>
<dbReference type="RefSeq" id="WP_126724461.1">
    <property type="nucleotide sequence ID" value="NZ_RYZH01000009.1"/>
</dbReference>
<feature type="region of interest" description="Disordered" evidence="16">
    <location>
        <begin position="1"/>
        <end position="22"/>
    </location>
</feature>
<comment type="pathway">
    <text evidence="2 15">Cofactor biosynthesis; adenosylcobalamin biosynthesis; adenosylcobalamin from cob(II)yrinate a,c-diamide: step 2/7.</text>
</comment>
<keyword evidence="19" id="KW-1185">Reference proteome</keyword>
<dbReference type="GO" id="GO:0005524">
    <property type="term" value="F:ATP binding"/>
    <property type="evidence" value="ECO:0007669"/>
    <property type="project" value="UniProtKB-UniRule"/>
</dbReference>
<keyword evidence="8 15" id="KW-0547">Nucleotide-binding</keyword>
<evidence type="ECO:0000256" key="9">
    <source>
        <dbReference type="ARBA" id="ARBA00022840"/>
    </source>
</evidence>
<evidence type="ECO:0000256" key="15">
    <source>
        <dbReference type="RuleBase" id="RU366026"/>
    </source>
</evidence>
<keyword evidence="6" id="KW-0963">Cytoplasm</keyword>
<proteinExistence type="inferred from homology"/>
<dbReference type="NCBIfam" id="TIGR00636">
    <property type="entry name" value="PduO_Nterm"/>
    <property type="match status" value="1"/>
</dbReference>
<dbReference type="Pfam" id="PF01923">
    <property type="entry name" value="Cob_adeno_trans"/>
    <property type="match status" value="1"/>
</dbReference>
<evidence type="ECO:0000256" key="10">
    <source>
        <dbReference type="ARBA" id="ARBA00031529"/>
    </source>
</evidence>
<gene>
    <name evidence="18" type="ORF">TsocGM_06330</name>
</gene>
<dbReference type="InterPro" id="IPR036451">
    <property type="entry name" value="CblAdoTrfase-like_sf"/>
</dbReference>
<keyword evidence="9 15" id="KW-0067">ATP-binding</keyword>
<dbReference type="GO" id="GO:0009236">
    <property type="term" value="P:cobalamin biosynthetic process"/>
    <property type="evidence" value="ECO:0007669"/>
    <property type="project" value="UniProtKB-UniRule"/>
</dbReference>
<dbReference type="FunFam" id="1.20.1200.10:FF:000003">
    <property type="entry name" value="ATP:cob(I)alamin adenosyltransferase"/>
    <property type="match status" value="1"/>
</dbReference>
<comment type="catalytic activity">
    <reaction evidence="14 15">
        <text>2 cob(II)alamin + reduced [electron-transfer flavoprotein] + 2 ATP = 2 adenosylcob(III)alamin + 2 triphosphate + oxidized [electron-transfer flavoprotein] + 3 H(+)</text>
        <dbReference type="Rhea" id="RHEA:28671"/>
        <dbReference type="Rhea" id="RHEA-COMP:10685"/>
        <dbReference type="Rhea" id="RHEA-COMP:10686"/>
        <dbReference type="ChEBI" id="CHEBI:15378"/>
        <dbReference type="ChEBI" id="CHEBI:16304"/>
        <dbReference type="ChEBI" id="CHEBI:18036"/>
        <dbReference type="ChEBI" id="CHEBI:18408"/>
        <dbReference type="ChEBI" id="CHEBI:30616"/>
        <dbReference type="ChEBI" id="CHEBI:57692"/>
        <dbReference type="ChEBI" id="CHEBI:58307"/>
        <dbReference type="EC" id="2.5.1.17"/>
    </reaction>
</comment>
<evidence type="ECO:0000256" key="12">
    <source>
        <dbReference type="ARBA" id="ARBA00033354"/>
    </source>
</evidence>
<evidence type="ECO:0000259" key="17">
    <source>
        <dbReference type="Pfam" id="PF01923"/>
    </source>
</evidence>
<reference evidence="18 19" key="2">
    <citation type="submission" date="2019-01" db="EMBL/GenBank/DDBJ databases">
        <title>Tautonia sociabilis, a novel thermotolerant planctomycete of Isosphaeraceae family, isolated from a 4000 m deep subterranean habitat.</title>
        <authorList>
            <person name="Kovaleva O.L."/>
            <person name="Elcheninov A.G."/>
            <person name="Van Heerden E."/>
            <person name="Toshchakov S.V."/>
            <person name="Novikov A."/>
            <person name="Bonch-Osmolovskaya E.A."/>
            <person name="Kublanov I.V."/>
        </authorList>
    </citation>
    <scope>NUCLEOTIDE SEQUENCE [LARGE SCALE GENOMIC DNA]</scope>
    <source>
        <strain evidence="18 19">GM2012</strain>
    </source>
</reference>
<evidence type="ECO:0000256" key="4">
    <source>
        <dbReference type="ARBA" id="ARBA00012454"/>
    </source>
</evidence>
<evidence type="ECO:0000256" key="6">
    <source>
        <dbReference type="ARBA" id="ARBA00022490"/>
    </source>
</evidence>
<evidence type="ECO:0000256" key="11">
    <source>
        <dbReference type="ARBA" id="ARBA00033334"/>
    </source>
</evidence>
<evidence type="ECO:0000256" key="8">
    <source>
        <dbReference type="ARBA" id="ARBA00022741"/>
    </source>
</evidence>
<dbReference type="OrthoDB" id="9778896at2"/>
<dbReference type="InterPro" id="IPR016030">
    <property type="entry name" value="CblAdoTrfase-like"/>
</dbReference>
<evidence type="ECO:0000256" key="5">
    <source>
        <dbReference type="ARBA" id="ARBA00020963"/>
    </source>
</evidence>
<evidence type="ECO:0000256" key="13">
    <source>
        <dbReference type="ARBA" id="ARBA00048555"/>
    </source>
</evidence>
<evidence type="ECO:0000256" key="7">
    <source>
        <dbReference type="ARBA" id="ARBA00022679"/>
    </source>
</evidence>
<dbReference type="EC" id="2.5.1.17" evidence="4 15"/>
<feature type="domain" description="Cobalamin adenosyltransferase-like" evidence="17">
    <location>
        <begin position="4"/>
        <end position="169"/>
    </location>
</feature>
<comment type="subcellular location">
    <subcellularLocation>
        <location evidence="1">Cytoplasm</location>
    </subcellularLocation>
</comment>
<comment type="similarity">
    <text evidence="3 15">Belongs to the Cob(I)alamin adenosyltransferase family.</text>
</comment>
<comment type="caution">
    <text evidence="18">The sequence shown here is derived from an EMBL/GenBank/DDBJ whole genome shotgun (WGS) entry which is preliminary data.</text>
</comment>
<accession>A0A432MN57</accession>
<organism evidence="18 19">
    <name type="scientific">Tautonia sociabilis</name>
    <dbReference type="NCBI Taxonomy" id="2080755"/>
    <lineage>
        <taxon>Bacteria</taxon>
        <taxon>Pseudomonadati</taxon>
        <taxon>Planctomycetota</taxon>
        <taxon>Planctomycetia</taxon>
        <taxon>Isosphaerales</taxon>
        <taxon>Isosphaeraceae</taxon>
        <taxon>Tautonia</taxon>
    </lineage>
</organism>
<dbReference type="AlphaFoldDB" id="A0A432MN57"/>
<keyword evidence="7 15" id="KW-0808">Transferase</keyword>
<dbReference type="PANTHER" id="PTHR12213">
    <property type="entry name" value="CORRINOID ADENOSYLTRANSFERASE"/>
    <property type="match status" value="1"/>
</dbReference>
<evidence type="ECO:0000313" key="19">
    <source>
        <dbReference type="Proteomes" id="UP000280296"/>
    </source>
</evidence>
<name>A0A432MN57_9BACT</name>